<accession>A0A0G0TZH8</accession>
<dbReference type="InterPro" id="IPR035952">
    <property type="entry name" value="Rhomboid-like_sf"/>
</dbReference>
<evidence type="ECO:0000313" key="9">
    <source>
        <dbReference type="EMBL" id="KKR82304.1"/>
    </source>
</evidence>
<dbReference type="Pfam" id="PF01694">
    <property type="entry name" value="Rhomboid"/>
    <property type="match status" value="1"/>
</dbReference>
<evidence type="ECO:0000256" key="5">
    <source>
        <dbReference type="ARBA" id="ARBA00022989"/>
    </source>
</evidence>
<evidence type="ECO:0000256" key="4">
    <source>
        <dbReference type="ARBA" id="ARBA00022801"/>
    </source>
</evidence>
<feature type="transmembrane region" description="Helical" evidence="7">
    <location>
        <begin position="149"/>
        <end position="173"/>
    </location>
</feature>
<protein>
    <submittedName>
        <fullName evidence="9">Peptidase S54 family protein</fullName>
    </submittedName>
</protein>
<dbReference type="SUPFAM" id="SSF144091">
    <property type="entry name" value="Rhomboid-like"/>
    <property type="match status" value="1"/>
</dbReference>
<sequence length="217" mass="23592">MFPIGDSGPAGKFPFWVVVLILLNIYVFYLELTSPSPDAFITQFALIPALVDPLDISSLIPFVTSMFLHGGFLHIISNMWFLWIFGDNVEYKLGFLFFPVFYLLSGLAGGALQYIFVSDSIVPTLGASGAIAGVLGAYLALFPGNKVKTLVFLFLFITVIEIPSSLMLFYWLILQLFSGAAAISVATSDMGGIAYFAHVGGFVFGWFVGKILNVAQA</sequence>
<gene>
    <name evidence="9" type="ORF">UU29_C0016G0015</name>
</gene>
<keyword evidence="6 7" id="KW-0472">Membrane</keyword>
<dbReference type="GO" id="GO:0004252">
    <property type="term" value="F:serine-type endopeptidase activity"/>
    <property type="evidence" value="ECO:0007669"/>
    <property type="project" value="InterPro"/>
</dbReference>
<feature type="domain" description="Peptidase S54 rhomboid" evidence="8">
    <location>
        <begin position="59"/>
        <end position="212"/>
    </location>
</feature>
<comment type="subcellular location">
    <subcellularLocation>
        <location evidence="1">Membrane</location>
        <topology evidence="1">Multi-pass membrane protein</topology>
    </subcellularLocation>
</comment>
<dbReference type="EMBL" id="LCAB01000016">
    <property type="protein sequence ID" value="KKR82304.1"/>
    <property type="molecule type" value="Genomic_DNA"/>
</dbReference>
<keyword evidence="5 7" id="KW-1133">Transmembrane helix</keyword>
<evidence type="ECO:0000313" key="10">
    <source>
        <dbReference type="Proteomes" id="UP000034601"/>
    </source>
</evidence>
<dbReference type="PANTHER" id="PTHR43731">
    <property type="entry name" value="RHOMBOID PROTEASE"/>
    <property type="match status" value="1"/>
</dbReference>
<evidence type="ECO:0000256" key="3">
    <source>
        <dbReference type="ARBA" id="ARBA00022692"/>
    </source>
</evidence>
<evidence type="ECO:0000259" key="8">
    <source>
        <dbReference type="Pfam" id="PF01694"/>
    </source>
</evidence>
<feature type="transmembrane region" description="Helical" evidence="7">
    <location>
        <begin position="66"/>
        <end position="86"/>
    </location>
</feature>
<dbReference type="PANTHER" id="PTHR43731:SF14">
    <property type="entry name" value="PRESENILIN-ASSOCIATED RHOMBOID-LIKE PROTEIN, MITOCHONDRIAL"/>
    <property type="match status" value="1"/>
</dbReference>
<dbReference type="InterPro" id="IPR022764">
    <property type="entry name" value="Peptidase_S54_rhomboid_dom"/>
</dbReference>
<organism evidence="9 10">
    <name type="scientific">Candidatus Daviesbacteria bacterium GW2011_GWA2_40_9</name>
    <dbReference type="NCBI Taxonomy" id="1618424"/>
    <lineage>
        <taxon>Bacteria</taxon>
        <taxon>Candidatus Daviesiibacteriota</taxon>
    </lineage>
</organism>
<evidence type="ECO:0000256" key="7">
    <source>
        <dbReference type="SAM" id="Phobius"/>
    </source>
</evidence>
<feature type="transmembrane region" description="Helical" evidence="7">
    <location>
        <begin position="121"/>
        <end position="142"/>
    </location>
</feature>
<dbReference type="AlphaFoldDB" id="A0A0G0TZH8"/>
<comment type="similarity">
    <text evidence="2">Belongs to the peptidase S54 family.</text>
</comment>
<keyword evidence="3 7" id="KW-0812">Transmembrane</keyword>
<keyword evidence="4" id="KW-0378">Hydrolase</keyword>
<dbReference type="InterPro" id="IPR050925">
    <property type="entry name" value="Rhomboid_protease_S54"/>
</dbReference>
<dbReference type="Proteomes" id="UP000034601">
    <property type="component" value="Unassembled WGS sequence"/>
</dbReference>
<evidence type="ECO:0000256" key="2">
    <source>
        <dbReference type="ARBA" id="ARBA00009045"/>
    </source>
</evidence>
<dbReference type="GO" id="GO:0016020">
    <property type="term" value="C:membrane"/>
    <property type="evidence" value="ECO:0007669"/>
    <property type="project" value="UniProtKB-SubCell"/>
</dbReference>
<feature type="transmembrane region" description="Helical" evidence="7">
    <location>
        <begin position="93"/>
        <end position="115"/>
    </location>
</feature>
<evidence type="ECO:0000256" key="6">
    <source>
        <dbReference type="ARBA" id="ARBA00023136"/>
    </source>
</evidence>
<name>A0A0G0TZH8_9BACT</name>
<comment type="caution">
    <text evidence="9">The sequence shown here is derived from an EMBL/GenBank/DDBJ whole genome shotgun (WGS) entry which is preliminary data.</text>
</comment>
<reference evidence="9 10" key="1">
    <citation type="journal article" date="2015" name="Nature">
        <title>rRNA introns, odd ribosomes, and small enigmatic genomes across a large radiation of phyla.</title>
        <authorList>
            <person name="Brown C.T."/>
            <person name="Hug L.A."/>
            <person name="Thomas B.C."/>
            <person name="Sharon I."/>
            <person name="Castelle C.J."/>
            <person name="Singh A."/>
            <person name="Wilkins M.J."/>
            <person name="Williams K.H."/>
            <person name="Banfield J.F."/>
        </authorList>
    </citation>
    <scope>NUCLEOTIDE SEQUENCE [LARGE SCALE GENOMIC DNA]</scope>
</reference>
<evidence type="ECO:0000256" key="1">
    <source>
        <dbReference type="ARBA" id="ARBA00004141"/>
    </source>
</evidence>
<proteinExistence type="inferred from homology"/>
<dbReference type="Gene3D" id="1.20.1540.10">
    <property type="entry name" value="Rhomboid-like"/>
    <property type="match status" value="1"/>
</dbReference>
<feature type="transmembrane region" description="Helical" evidence="7">
    <location>
        <begin position="193"/>
        <end position="212"/>
    </location>
</feature>
<feature type="transmembrane region" description="Helical" evidence="7">
    <location>
        <begin position="13"/>
        <end position="32"/>
    </location>
</feature>